<comment type="subunit">
    <text evidence="4">Homodimer.</text>
</comment>
<evidence type="ECO:0000313" key="6">
    <source>
        <dbReference type="EMBL" id="CCB90890.1"/>
    </source>
</evidence>
<comment type="function">
    <text evidence="4">Involved in the biosynthesis of the chorismate, which leads to the biosynthesis of aromatic amino acids. Catalyzes the reversible NADPH linked reduction of 3-dehydroshikimate (DHSA) to yield shikimate (SA).</text>
</comment>
<feature type="binding site" evidence="4">
    <location>
        <begin position="323"/>
        <end position="327"/>
    </location>
    <ligand>
        <name>NADP(+)</name>
        <dbReference type="ChEBI" id="CHEBI:58349"/>
    </ligand>
</feature>
<dbReference type="EC" id="1.1.1.25" evidence="4"/>
<evidence type="ECO:0000256" key="3">
    <source>
        <dbReference type="ARBA" id="ARBA00023141"/>
    </source>
</evidence>
<dbReference type="CDD" id="cd00502">
    <property type="entry name" value="DHQase_I"/>
    <property type="match status" value="1"/>
</dbReference>
<dbReference type="InterPro" id="IPR036291">
    <property type="entry name" value="NAD(P)-bd_dom_sf"/>
</dbReference>
<reference evidence="6" key="1">
    <citation type="submission" date="2011-05" db="EMBL/GenBank/DDBJ databases">
        <title>Unity in variety -- the pan-genome of the Chlamydiae.</title>
        <authorList>
            <person name="Collingro A."/>
            <person name="Tischler P."/>
            <person name="Weinmaier T."/>
            <person name="Penz T."/>
            <person name="Heinz E."/>
            <person name="Brunham R.C."/>
            <person name="Read T.D."/>
            <person name="Bavoil P.M."/>
            <person name="Sachse K."/>
            <person name="Kahane S."/>
            <person name="Friedman M.G."/>
            <person name="Rattei T."/>
            <person name="Myers G.S.A."/>
            <person name="Horn M."/>
        </authorList>
    </citation>
    <scope>NUCLEOTIDE SEQUENCE</scope>
    <source>
        <strain evidence="6">2032/99</strain>
    </source>
</reference>
<keyword evidence="2 4" id="KW-0560">Oxidoreductase</keyword>
<dbReference type="CDD" id="cd01065">
    <property type="entry name" value="NAD_bind_Shikimate_DH"/>
    <property type="match status" value="1"/>
</dbReference>
<keyword evidence="4" id="KW-0521">NADP</keyword>
<dbReference type="Gene3D" id="3.40.50.10860">
    <property type="entry name" value="Leucine Dehydrogenase, chain A, domain 1"/>
    <property type="match status" value="1"/>
</dbReference>
<protein>
    <recommendedName>
        <fullName evidence="4">Shikimate dehydrogenase (NADP(+))</fullName>
        <shortName evidence="4">SDH</shortName>
        <ecNumber evidence="4">1.1.1.25</ecNumber>
    </recommendedName>
</protein>
<feature type="binding site" evidence="4">
    <location>
        <begin position="213"/>
        <end position="215"/>
    </location>
    <ligand>
        <name>shikimate</name>
        <dbReference type="ChEBI" id="CHEBI:36208"/>
    </ligand>
</feature>
<dbReference type="SUPFAM" id="SSF51569">
    <property type="entry name" value="Aldolase"/>
    <property type="match status" value="1"/>
</dbReference>
<feature type="binding site" evidence="4">
    <location>
        <position position="395"/>
    </location>
    <ligand>
        <name>shikimate</name>
        <dbReference type="ChEBI" id="CHEBI:36208"/>
    </ligand>
</feature>
<evidence type="ECO:0000256" key="1">
    <source>
        <dbReference type="ARBA" id="ARBA00004871"/>
    </source>
</evidence>
<evidence type="ECO:0000256" key="2">
    <source>
        <dbReference type="ARBA" id="ARBA00023002"/>
    </source>
</evidence>
<name>F8LBM6_9BACT</name>
<dbReference type="GO" id="GO:0009423">
    <property type="term" value="P:chorismate biosynthetic process"/>
    <property type="evidence" value="ECO:0007669"/>
    <property type="project" value="UniProtKB-UniRule"/>
</dbReference>
<dbReference type="Gene3D" id="3.40.50.720">
    <property type="entry name" value="NAD(P)-binding Rossmann-like Domain"/>
    <property type="match status" value="1"/>
</dbReference>
<dbReference type="InterPro" id="IPR001381">
    <property type="entry name" value="DHquinase_I"/>
</dbReference>
<dbReference type="HAMAP" id="MF_00222">
    <property type="entry name" value="Shikimate_DH_AroE"/>
    <property type="match status" value="1"/>
</dbReference>
<feature type="binding site" evidence="4">
    <location>
        <position position="393"/>
    </location>
    <ligand>
        <name>NADP(+)</name>
        <dbReference type="ChEBI" id="CHEBI:58349"/>
    </ligand>
</feature>
<feature type="domain" description="Shikimate dehydrogenase substrate binding N-terminal" evidence="5">
    <location>
        <begin position="205"/>
        <end position="287"/>
    </location>
</feature>
<gene>
    <name evidence="6" type="primary">EMB3004</name>
    <name evidence="4" type="synonym">aroE</name>
    <name evidence="6" type="ORF">WCH_AU05270</name>
</gene>
<dbReference type="InterPro" id="IPR046346">
    <property type="entry name" value="Aminoacid_DH-like_N_sf"/>
</dbReference>
<dbReference type="InterPro" id="IPR013785">
    <property type="entry name" value="Aldolase_TIM"/>
</dbReference>
<feature type="active site" description="Proton acceptor" evidence="4">
    <location>
        <position position="264"/>
    </location>
</feature>
<comment type="caution">
    <text evidence="4">Lacks conserved residue(s) required for the propagation of feature annotation.</text>
</comment>
<feature type="binding site" evidence="4">
    <location>
        <position position="260"/>
    </location>
    <ligand>
        <name>shikimate</name>
        <dbReference type="ChEBI" id="CHEBI:36208"/>
    </ligand>
</feature>
<dbReference type="UniPathway" id="UPA00053">
    <property type="reaction ID" value="UER00087"/>
</dbReference>
<comment type="pathway">
    <text evidence="1 4">Metabolic intermediate biosynthesis; chorismate biosynthesis; chorismate from D-erythrose 4-phosphate and phosphoenolpyruvate: step 4/7.</text>
</comment>
<dbReference type="GO" id="GO:0008652">
    <property type="term" value="P:amino acid biosynthetic process"/>
    <property type="evidence" value="ECO:0007669"/>
    <property type="project" value="UniProtKB-KW"/>
</dbReference>
<dbReference type="GO" id="GO:0004764">
    <property type="term" value="F:shikimate 3-dehydrogenase (NADP+) activity"/>
    <property type="evidence" value="ECO:0007669"/>
    <property type="project" value="UniProtKB-UniRule"/>
</dbReference>
<keyword evidence="6" id="KW-0456">Lyase</keyword>
<dbReference type="Gene3D" id="3.20.20.70">
    <property type="entry name" value="Aldolase class I"/>
    <property type="match status" value="1"/>
</dbReference>
<feature type="binding site" evidence="4">
    <location>
        <position position="285"/>
    </location>
    <ligand>
        <name>shikimate</name>
        <dbReference type="ChEBI" id="CHEBI:36208"/>
    </ligand>
</feature>
<evidence type="ECO:0000259" key="5">
    <source>
        <dbReference type="Pfam" id="PF08501"/>
    </source>
</evidence>
<comment type="similarity">
    <text evidence="4">Belongs to the shikimate dehydrogenase family.</text>
</comment>
<dbReference type="PANTHER" id="PTHR21089:SF1">
    <property type="entry name" value="BIFUNCTIONAL 3-DEHYDROQUINATE DEHYDRATASE_SHIKIMATE DEHYDROGENASE, CHLOROPLASTIC"/>
    <property type="match status" value="1"/>
</dbReference>
<dbReference type="InterPro" id="IPR013708">
    <property type="entry name" value="Shikimate_DH-bd_N"/>
</dbReference>
<comment type="catalytic activity">
    <reaction evidence="4">
        <text>shikimate + NADP(+) = 3-dehydroshikimate + NADPH + H(+)</text>
        <dbReference type="Rhea" id="RHEA:17737"/>
        <dbReference type="ChEBI" id="CHEBI:15378"/>
        <dbReference type="ChEBI" id="CHEBI:16630"/>
        <dbReference type="ChEBI" id="CHEBI:36208"/>
        <dbReference type="ChEBI" id="CHEBI:57783"/>
        <dbReference type="ChEBI" id="CHEBI:58349"/>
        <dbReference type="EC" id="1.1.1.25"/>
    </reaction>
</comment>
<feature type="binding site" evidence="4">
    <location>
        <position position="416"/>
    </location>
    <ligand>
        <name>NADP(+)</name>
        <dbReference type="ChEBI" id="CHEBI:58349"/>
    </ligand>
</feature>
<feature type="binding site" evidence="4">
    <location>
        <position position="300"/>
    </location>
    <ligand>
        <name>shikimate</name>
        <dbReference type="ChEBI" id="CHEBI:36208"/>
    </ligand>
</feature>
<dbReference type="SUPFAM" id="SSF53223">
    <property type="entry name" value="Aminoacid dehydrogenase-like, N-terminal domain"/>
    <property type="match status" value="1"/>
</dbReference>
<dbReference type="GO" id="GO:0019632">
    <property type="term" value="P:shikimate metabolic process"/>
    <property type="evidence" value="ECO:0007669"/>
    <property type="project" value="TreeGrafter"/>
</dbReference>
<sequence>MNVCVPITARTLPEALKEISFACSIAEMIELRLDYLDHPSPEGINELVQACEKPVIATYRKKNPVPLLKAALDAGADYVDVEEINTSLPLERCIYSIHLQETPPLEELYQSMKASGAAIIKIVPTARSFIDNIAILNLLKKYPEDRLIAFCMGEKGLLSRYFAPAYGSFCTFGAIAEGKKSAPGQPLATHLRKWKAQVNTTLCGVIGDPITHSLSPAIHQAAYEADGLNFLFLPFHTTKEDLPKILDLMRQFPLKGLAVTIPHKESVIPMLDEVDVEAQAIGAVNTIINHGGKLTGYNTDVFGAVQPLQKRTDLRGKRVAILGNGGAAKAFAYGLQKEGSVVTLFGRNLEKLKEQLMESEILIQTTPVGMAPNTDKTLVPPDFLHQNLLVFDCVYNPLKTQLLKDAEKAGCRTISGLEMFMIQAREQYKFFTSQEANEEAMKKAALNAFPSSKTKF</sequence>
<proteinExistence type="inferred from homology"/>
<dbReference type="InterPro" id="IPR022893">
    <property type="entry name" value="Shikimate_DH_fam"/>
</dbReference>
<keyword evidence="4" id="KW-0028">Amino-acid biosynthesis</keyword>
<evidence type="ECO:0000256" key="4">
    <source>
        <dbReference type="HAMAP-Rule" id="MF_00222"/>
    </source>
</evidence>
<dbReference type="AlphaFoldDB" id="F8LBM6"/>
<keyword evidence="3 4" id="KW-0057">Aromatic amino acid biosynthesis</keyword>
<dbReference type="EMBL" id="FR872642">
    <property type="protein sequence ID" value="CCB90890.1"/>
    <property type="molecule type" value="Genomic_DNA"/>
</dbReference>
<accession>F8LBM6</accession>
<dbReference type="GO" id="GO:0009073">
    <property type="term" value="P:aromatic amino acid family biosynthetic process"/>
    <property type="evidence" value="ECO:0007669"/>
    <property type="project" value="UniProtKB-KW"/>
</dbReference>
<organism evidence="6">
    <name type="scientific">Waddlia chondrophila 2032/99</name>
    <dbReference type="NCBI Taxonomy" id="765953"/>
    <lineage>
        <taxon>Bacteria</taxon>
        <taxon>Pseudomonadati</taxon>
        <taxon>Chlamydiota</taxon>
        <taxon>Chlamydiia</taxon>
        <taxon>Parachlamydiales</taxon>
        <taxon>Waddliaceae</taxon>
        <taxon>Waddlia</taxon>
    </lineage>
</organism>
<feature type="binding site" evidence="4">
    <location>
        <position position="423"/>
    </location>
    <ligand>
        <name>shikimate</name>
        <dbReference type="ChEBI" id="CHEBI:36208"/>
    </ligand>
</feature>
<dbReference type="SUPFAM" id="SSF51735">
    <property type="entry name" value="NAD(P)-binding Rossmann-fold domains"/>
    <property type="match status" value="1"/>
</dbReference>
<dbReference type="Pfam" id="PF08501">
    <property type="entry name" value="Shikimate_dh_N"/>
    <property type="match status" value="1"/>
</dbReference>
<dbReference type="PANTHER" id="PTHR21089">
    <property type="entry name" value="SHIKIMATE DEHYDROGENASE"/>
    <property type="match status" value="1"/>
</dbReference>
<dbReference type="Pfam" id="PF01487">
    <property type="entry name" value="DHquinase_I"/>
    <property type="match status" value="1"/>
</dbReference>
<dbReference type="GO" id="GO:0003855">
    <property type="term" value="F:3-dehydroquinate dehydratase activity"/>
    <property type="evidence" value="ECO:0007669"/>
    <property type="project" value="InterPro"/>
</dbReference>